<keyword evidence="3" id="KW-1185">Reference proteome</keyword>
<protein>
    <submittedName>
        <fullName evidence="2">Uncharacterized protein</fullName>
    </submittedName>
</protein>
<sequence length="133" mass="15085">MESRVPLPTDNIYKFYALFGLLLLIFSISSLVYVNHSTNTLAFDIAVEYTTLAADPARSVSEEARFQVLDNKLKIAKKNKTIFLSSLGFFAGVGLLMIWYGFRTWHLVVQPLQDELLKLNIEKLKQDLGKGNK</sequence>
<comment type="caution">
    <text evidence="2">The sequence shown here is derived from an EMBL/GenBank/DDBJ whole genome shotgun (WGS) entry which is preliminary data.</text>
</comment>
<dbReference type="Proteomes" id="UP000190064">
    <property type="component" value="Unassembled WGS sequence"/>
</dbReference>
<feature type="transmembrane region" description="Helical" evidence="1">
    <location>
        <begin position="82"/>
        <end position="102"/>
    </location>
</feature>
<evidence type="ECO:0000256" key="1">
    <source>
        <dbReference type="SAM" id="Phobius"/>
    </source>
</evidence>
<evidence type="ECO:0000313" key="3">
    <source>
        <dbReference type="Proteomes" id="UP000190064"/>
    </source>
</evidence>
<dbReference type="EMBL" id="MTSD02000001">
    <property type="protein sequence ID" value="OOV88341.1"/>
    <property type="molecule type" value="Genomic_DNA"/>
</dbReference>
<dbReference type="STRING" id="966.BTA35_0202150"/>
<evidence type="ECO:0000313" key="2">
    <source>
        <dbReference type="EMBL" id="OOV88341.1"/>
    </source>
</evidence>
<reference evidence="2" key="1">
    <citation type="submission" date="2017-02" db="EMBL/GenBank/DDBJ databases">
        <title>Draft Genome Sequence of the Salt Water Bacterium Oceanospirillum linum ATCC 11336.</title>
        <authorList>
            <person name="Trachtenberg A.M."/>
            <person name="Carney J.G."/>
            <person name="Linnane J.D."/>
            <person name="Rheaume B.A."/>
            <person name="Pitts N.L."/>
            <person name="Mykles D.L."/>
            <person name="Maclea K.S."/>
        </authorList>
    </citation>
    <scope>NUCLEOTIDE SEQUENCE [LARGE SCALE GENOMIC DNA]</scope>
    <source>
        <strain evidence="2">ATCC 11336</strain>
    </source>
</reference>
<proteinExistence type="predicted"/>
<keyword evidence="1" id="KW-0812">Transmembrane</keyword>
<keyword evidence="1" id="KW-1133">Transmembrane helix</keyword>
<dbReference type="AlphaFoldDB" id="A0A1T1HEQ6"/>
<keyword evidence="1" id="KW-0472">Membrane</keyword>
<gene>
    <name evidence="2" type="ORF">BTA35_0202150</name>
</gene>
<name>A0A1T1HEQ6_OCELI</name>
<accession>A0A1T1HEQ6</accession>
<dbReference type="RefSeq" id="WP_077242772.1">
    <property type="nucleotide sequence ID" value="NZ_FXTS01000001.1"/>
</dbReference>
<feature type="transmembrane region" description="Helical" evidence="1">
    <location>
        <begin position="12"/>
        <end position="34"/>
    </location>
</feature>
<organism evidence="2 3">
    <name type="scientific">Oceanospirillum linum</name>
    <dbReference type="NCBI Taxonomy" id="966"/>
    <lineage>
        <taxon>Bacteria</taxon>
        <taxon>Pseudomonadati</taxon>
        <taxon>Pseudomonadota</taxon>
        <taxon>Gammaproteobacteria</taxon>
        <taxon>Oceanospirillales</taxon>
        <taxon>Oceanospirillaceae</taxon>
        <taxon>Oceanospirillum</taxon>
    </lineage>
</organism>